<dbReference type="AlphaFoldDB" id="A0A9W6LH42"/>
<name>A0A9W6LH42_9ACTN</name>
<dbReference type="Pfam" id="PF00571">
    <property type="entry name" value="CBS"/>
    <property type="match status" value="2"/>
</dbReference>
<dbReference type="InterPro" id="IPR001128">
    <property type="entry name" value="Cyt_P450"/>
</dbReference>
<dbReference type="GO" id="GO:0016705">
    <property type="term" value="F:oxidoreductase activity, acting on paired donors, with incorporation or reduction of molecular oxygen"/>
    <property type="evidence" value="ECO:0007669"/>
    <property type="project" value="InterPro"/>
</dbReference>
<feature type="domain" description="CBS" evidence="5">
    <location>
        <begin position="485"/>
        <end position="546"/>
    </location>
</feature>
<feature type="region of interest" description="Disordered" evidence="4">
    <location>
        <begin position="1"/>
        <end position="41"/>
    </location>
</feature>
<dbReference type="InterPro" id="IPR044725">
    <property type="entry name" value="CBSX3_CBS_dom"/>
</dbReference>
<evidence type="ECO:0000256" key="3">
    <source>
        <dbReference type="PROSITE-ProRule" id="PRU00703"/>
    </source>
</evidence>
<organism evidence="6 7">
    <name type="scientific">Glycomyces algeriensis</name>
    <dbReference type="NCBI Taxonomy" id="256037"/>
    <lineage>
        <taxon>Bacteria</taxon>
        <taxon>Bacillati</taxon>
        <taxon>Actinomycetota</taxon>
        <taxon>Actinomycetes</taxon>
        <taxon>Glycomycetales</taxon>
        <taxon>Glycomycetaceae</taxon>
        <taxon>Glycomyces</taxon>
    </lineage>
</organism>
<comment type="similarity">
    <text evidence="1">Belongs to the cytochrome P450 family.</text>
</comment>
<proteinExistence type="inferred from homology"/>
<dbReference type="GO" id="GO:0005506">
    <property type="term" value="F:iron ion binding"/>
    <property type="evidence" value="ECO:0007669"/>
    <property type="project" value="InterPro"/>
</dbReference>
<dbReference type="InterPro" id="IPR000644">
    <property type="entry name" value="CBS_dom"/>
</dbReference>
<keyword evidence="7" id="KW-1185">Reference proteome</keyword>
<keyword evidence="2 3" id="KW-0129">CBS domain</keyword>
<evidence type="ECO:0000313" key="7">
    <source>
        <dbReference type="Proteomes" id="UP001144313"/>
    </source>
</evidence>
<evidence type="ECO:0000313" key="6">
    <source>
        <dbReference type="EMBL" id="GLI42885.1"/>
    </source>
</evidence>
<dbReference type="EMBL" id="BSDT01000001">
    <property type="protein sequence ID" value="GLI42885.1"/>
    <property type="molecule type" value="Genomic_DNA"/>
</dbReference>
<comment type="caution">
    <text evidence="6">The sequence shown here is derived from an EMBL/GenBank/DDBJ whole genome shotgun (WGS) entry which is preliminary data.</text>
</comment>
<dbReference type="SMART" id="SM00116">
    <property type="entry name" value="CBS"/>
    <property type="match status" value="2"/>
</dbReference>
<dbReference type="PANTHER" id="PTHR43080">
    <property type="entry name" value="CBS DOMAIN-CONTAINING PROTEIN CBSX3, MITOCHONDRIAL"/>
    <property type="match status" value="1"/>
</dbReference>
<dbReference type="PANTHER" id="PTHR43080:SF2">
    <property type="entry name" value="CBS DOMAIN-CONTAINING PROTEIN"/>
    <property type="match status" value="1"/>
</dbReference>
<dbReference type="GO" id="GO:0020037">
    <property type="term" value="F:heme binding"/>
    <property type="evidence" value="ECO:0007669"/>
    <property type="project" value="InterPro"/>
</dbReference>
<dbReference type="PRINTS" id="PR00359">
    <property type="entry name" value="BP450"/>
</dbReference>
<dbReference type="InterPro" id="IPR051257">
    <property type="entry name" value="Diverse_CBS-Domain"/>
</dbReference>
<feature type="domain" description="CBS" evidence="5">
    <location>
        <begin position="552"/>
        <end position="608"/>
    </location>
</feature>
<dbReference type="GO" id="GO:0004497">
    <property type="term" value="F:monooxygenase activity"/>
    <property type="evidence" value="ECO:0007669"/>
    <property type="project" value="InterPro"/>
</dbReference>
<dbReference type="Gene3D" id="3.10.580.10">
    <property type="entry name" value="CBS-domain"/>
    <property type="match status" value="1"/>
</dbReference>
<dbReference type="SUPFAM" id="SSF48264">
    <property type="entry name" value="Cytochrome P450"/>
    <property type="match status" value="1"/>
</dbReference>
<evidence type="ECO:0000256" key="1">
    <source>
        <dbReference type="ARBA" id="ARBA00010617"/>
    </source>
</evidence>
<evidence type="ECO:0000256" key="4">
    <source>
        <dbReference type="SAM" id="MobiDB-lite"/>
    </source>
</evidence>
<dbReference type="InterPro" id="IPR046342">
    <property type="entry name" value="CBS_dom_sf"/>
</dbReference>
<evidence type="ECO:0000256" key="2">
    <source>
        <dbReference type="ARBA" id="ARBA00023122"/>
    </source>
</evidence>
<dbReference type="PROSITE" id="PS51371">
    <property type="entry name" value="CBS"/>
    <property type="match status" value="2"/>
</dbReference>
<dbReference type="SUPFAM" id="SSF54631">
    <property type="entry name" value="CBS-domain pair"/>
    <property type="match status" value="1"/>
</dbReference>
<dbReference type="Proteomes" id="UP001144313">
    <property type="component" value="Unassembled WGS sequence"/>
</dbReference>
<dbReference type="InterPro" id="IPR002397">
    <property type="entry name" value="Cyt_P450_B"/>
</dbReference>
<dbReference type="CDD" id="cd04623">
    <property type="entry name" value="CBS_pair_bac_euk"/>
    <property type="match status" value="1"/>
</dbReference>
<sequence>MNADGRGAGTHPVPVSTSGSRGSVRALPGPAPRPFGLAPDDFDRDPVASLARLRGEYGDVYAFGAGKVALARPDWSHWMLARTNNETLVDPPEPPRSVQRRGLVRDRVETWMVTKRTAQWHRLGRDIAERTAPAIRRHLERFLDRAELATIRIRDCELALLDAAGAIFIRDLEGDLRAKMIRAAALLIPQGKSTIEPPAWLSLWTHRRLRANDALIEVLLAHVASRRASRDPDEPPSDLLDLLLDTRDDDRPAFTDLDVAQTLSINLGNLYAVGGAGLAWLLAAQGAHDCARPEATDRKDWARAVVKETLRVYPPVALTSRVLVEDKEFGDYTVPAGNSVFISPLLLHTDPRWWREDPSRFDPARWLADEVHDPHAYLPYGAGPRMCTGMHIANAVLETAADLLDGRTVTSRSGPIKPQWDAIARPRRFRVRVGRDENQGEEARPSGPSVMRLRRRCRSGPVCDSLDGYSLCTREAAMRISDILRSKGDAVVTIRPEDTVRALIARLAEHNVGALVVSADGRDVVGIVSERDVARGLHADPGLLDAPVARIMTAEVHTRFPSDSIEDLMVLMTQQRIRHVPVVTDGGALMGIVSIGDVVKGRIGQLEFEKRQLEGYISGTG</sequence>
<dbReference type="Pfam" id="PF00067">
    <property type="entry name" value="p450"/>
    <property type="match status" value="1"/>
</dbReference>
<dbReference type="PRINTS" id="PR00385">
    <property type="entry name" value="P450"/>
</dbReference>
<dbReference type="InterPro" id="IPR036396">
    <property type="entry name" value="Cyt_P450_sf"/>
</dbReference>
<dbReference type="CDD" id="cd00302">
    <property type="entry name" value="cytochrome_P450"/>
    <property type="match status" value="1"/>
</dbReference>
<evidence type="ECO:0000259" key="5">
    <source>
        <dbReference type="PROSITE" id="PS51371"/>
    </source>
</evidence>
<dbReference type="Gene3D" id="1.10.630.10">
    <property type="entry name" value="Cytochrome P450"/>
    <property type="match status" value="1"/>
</dbReference>
<reference evidence="6" key="1">
    <citation type="submission" date="2022-12" db="EMBL/GenBank/DDBJ databases">
        <title>Reference genome sequencing for broad-spectrum identification of bacterial and archaeal isolates by mass spectrometry.</title>
        <authorList>
            <person name="Sekiguchi Y."/>
            <person name="Tourlousse D.M."/>
        </authorList>
    </citation>
    <scope>NUCLEOTIDE SEQUENCE</scope>
    <source>
        <strain evidence="6">LLR39Z86</strain>
    </source>
</reference>
<protein>
    <recommendedName>
        <fullName evidence="5">CBS domain-containing protein</fullName>
    </recommendedName>
</protein>
<accession>A0A9W6LH42</accession>
<gene>
    <name evidence="6" type="ORF">GALLR39Z86_27350</name>
</gene>